<evidence type="ECO:0000313" key="1">
    <source>
        <dbReference type="EMBL" id="HJD97174.1"/>
    </source>
</evidence>
<protein>
    <submittedName>
        <fullName evidence="1">Uncharacterized protein</fullName>
    </submittedName>
</protein>
<proteinExistence type="predicted"/>
<gene>
    <name evidence="1" type="ORF">K8W16_05975</name>
</gene>
<dbReference type="Proteomes" id="UP000698963">
    <property type="component" value="Unassembled WGS sequence"/>
</dbReference>
<dbReference type="EMBL" id="DYZA01000115">
    <property type="protein sequence ID" value="HJD97174.1"/>
    <property type="molecule type" value="Genomic_DNA"/>
</dbReference>
<name>A0A921DR22_9BACT</name>
<reference evidence="1" key="1">
    <citation type="journal article" date="2021" name="PeerJ">
        <title>Extensive microbial diversity within the chicken gut microbiome revealed by metagenomics and culture.</title>
        <authorList>
            <person name="Gilroy R."/>
            <person name="Ravi A."/>
            <person name="Getino M."/>
            <person name="Pursley I."/>
            <person name="Horton D.L."/>
            <person name="Alikhan N.F."/>
            <person name="Baker D."/>
            <person name="Gharbi K."/>
            <person name="Hall N."/>
            <person name="Watson M."/>
            <person name="Adriaenssens E.M."/>
            <person name="Foster-Nyarko E."/>
            <person name="Jarju S."/>
            <person name="Secka A."/>
            <person name="Antonio M."/>
            <person name="Oren A."/>
            <person name="Chaudhuri R.R."/>
            <person name="La Ragione R."/>
            <person name="Hildebrand F."/>
            <person name="Pallen M.J."/>
        </authorList>
    </citation>
    <scope>NUCLEOTIDE SEQUENCE</scope>
    <source>
        <strain evidence="1">ChiGjej2B2-19336</strain>
    </source>
</reference>
<comment type="caution">
    <text evidence="1">The sequence shown here is derived from an EMBL/GenBank/DDBJ whole genome shotgun (WGS) entry which is preliminary data.</text>
</comment>
<reference evidence="1" key="2">
    <citation type="submission" date="2021-09" db="EMBL/GenBank/DDBJ databases">
        <authorList>
            <person name="Gilroy R."/>
        </authorList>
    </citation>
    <scope>NUCLEOTIDE SEQUENCE</scope>
    <source>
        <strain evidence="1">ChiGjej2B2-19336</strain>
    </source>
</reference>
<dbReference type="AlphaFoldDB" id="A0A921DR22"/>
<accession>A0A921DR22</accession>
<dbReference type="RefSeq" id="WP_304122074.1">
    <property type="nucleotide sequence ID" value="NZ_DYZA01000115.1"/>
</dbReference>
<sequence>MFKPRDRKGRRNGEHDPRFHVAKDALYLHKCHDCDRKTTDYRCPACLRKWRLKNGVYLNADDEEGL</sequence>
<organism evidence="1 2">
    <name type="scientific">Mailhella massiliensis</name>
    <dbReference type="NCBI Taxonomy" id="1903261"/>
    <lineage>
        <taxon>Bacteria</taxon>
        <taxon>Pseudomonadati</taxon>
        <taxon>Thermodesulfobacteriota</taxon>
        <taxon>Desulfovibrionia</taxon>
        <taxon>Desulfovibrionales</taxon>
        <taxon>Desulfovibrionaceae</taxon>
        <taxon>Mailhella</taxon>
    </lineage>
</organism>
<evidence type="ECO:0000313" key="2">
    <source>
        <dbReference type="Proteomes" id="UP000698963"/>
    </source>
</evidence>